<evidence type="ECO:0000259" key="13">
    <source>
        <dbReference type="PROSITE" id="PS51217"/>
    </source>
</evidence>
<dbReference type="GO" id="GO:0005524">
    <property type="term" value="F:ATP binding"/>
    <property type="evidence" value="ECO:0007669"/>
    <property type="project" value="UniProtKB-UniRule"/>
</dbReference>
<name>A0A2H0BTM8_9BACT</name>
<dbReference type="Gene3D" id="1.10.486.10">
    <property type="entry name" value="PCRA, domain 4"/>
    <property type="match status" value="1"/>
</dbReference>
<dbReference type="InterPro" id="IPR014016">
    <property type="entry name" value="UvrD-like_ATP-bd"/>
</dbReference>
<dbReference type="CDD" id="cd18807">
    <property type="entry name" value="SF1_C_UvrD"/>
    <property type="match status" value="1"/>
</dbReference>
<evidence type="ECO:0000313" key="14">
    <source>
        <dbReference type="EMBL" id="PIP60974.1"/>
    </source>
</evidence>
<dbReference type="GO" id="GO:0000725">
    <property type="term" value="P:recombinational repair"/>
    <property type="evidence" value="ECO:0007669"/>
    <property type="project" value="TreeGrafter"/>
</dbReference>
<organism evidence="14 15">
    <name type="scientific">Candidatus Uhrbacteria bacterium CG22_combo_CG10-13_8_21_14_all_47_17</name>
    <dbReference type="NCBI Taxonomy" id="1975041"/>
    <lineage>
        <taxon>Bacteria</taxon>
        <taxon>Candidatus Uhriibacteriota</taxon>
    </lineage>
</organism>
<keyword evidence="6" id="KW-0413">Isomerase</keyword>
<proteinExistence type="inferred from homology"/>
<reference evidence="14 15" key="1">
    <citation type="submission" date="2017-09" db="EMBL/GenBank/DDBJ databases">
        <title>Depth-based differentiation of microbial function through sediment-hosted aquifers and enrichment of novel symbionts in the deep terrestrial subsurface.</title>
        <authorList>
            <person name="Probst A.J."/>
            <person name="Ladd B."/>
            <person name="Jarett J.K."/>
            <person name="Geller-Mcgrath D.E."/>
            <person name="Sieber C.M."/>
            <person name="Emerson J.B."/>
            <person name="Anantharaman K."/>
            <person name="Thomas B.C."/>
            <person name="Malmstrom R."/>
            <person name="Stieglmeier M."/>
            <person name="Klingl A."/>
            <person name="Woyke T."/>
            <person name="Ryan C.M."/>
            <person name="Banfield J.F."/>
        </authorList>
    </citation>
    <scope>NUCLEOTIDE SEQUENCE [LARGE SCALE GENOMIC DNA]</scope>
    <source>
        <strain evidence="14">CG22_combo_CG10-13_8_21_14_all_47_17</strain>
    </source>
</reference>
<dbReference type="PROSITE" id="PS51217">
    <property type="entry name" value="UVRD_HELICASE_CTER"/>
    <property type="match status" value="1"/>
</dbReference>
<gene>
    <name evidence="14" type="ORF">COX00_00320</name>
</gene>
<evidence type="ECO:0000256" key="8">
    <source>
        <dbReference type="ARBA" id="ARBA00034808"/>
    </source>
</evidence>
<dbReference type="EC" id="5.6.2.4" evidence="8"/>
<dbReference type="GO" id="GO:0003677">
    <property type="term" value="F:DNA binding"/>
    <property type="evidence" value="ECO:0007669"/>
    <property type="project" value="InterPro"/>
</dbReference>
<dbReference type="AlphaFoldDB" id="A0A2H0BTM8"/>
<evidence type="ECO:0000256" key="7">
    <source>
        <dbReference type="ARBA" id="ARBA00034617"/>
    </source>
</evidence>
<dbReference type="PROSITE" id="PS51198">
    <property type="entry name" value="UVRD_HELICASE_ATP_BIND"/>
    <property type="match status" value="1"/>
</dbReference>
<evidence type="ECO:0000313" key="15">
    <source>
        <dbReference type="Proteomes" id="UP000231581"/>
    </source>
</evidence>
<evidence type="ECO:0000259" key="12">
    <source>
        <dbReference type="PROSITE" id="PS51198"/>
    </source>
</evidence>
<dbReference type="PANTHER" id="PTHR11070:SF3">
    <property type="entry name" value="DNA 3'-5' HELICASE"/>
    <property type="match status" value="1"/>
</dbReference>
<feature type="compositionally biased region" description="Polar residues" evidence="11">
    <location>
        <begin position="689"/>
        <end position="719"/>
    </location>
</feature>
<evidence type="ECO:0000256" key="2">
    <source>
        <dbReference type="ARBA" id="ARBA00022741"/>
    </source>
</evidence>
<sequence length="728" mass="82686">MSVFQLQGAEGHPIKHINYVAKLNQEQLAVVLGGDGAHLVLAGAGSGKTRTLTYRVAYLLEQGVDPSSILLLTFTNKASKEMLSRVASLLGVEAKGLWGGTFHSIGARLLRHFARDVGYEPNFSILDQEDSRVLVKAVMKDLKIDPKARRFPKASVVTNILSYARNTQQSIQEVLEIKHQNFLELASDIEEIAQQYQERKKRSNVMDFDDLLTNLVRLLDDATLGRRISERFRYVLVDEYQDTNMLQARIVHGFARVNKNILVVGDDAQSIYAFRGADVKNILNFPKEWPGSTIFKLLHNYRSTPQILDLANESLSHNVEQFKKELFSTREEGASPRLVPCSSAAQEAKYIAEQILSLRNEGTALGNMAVLFRSSAHSQQLEFELLKRDIPYEYRGGQKFFERAHIKDIVAFLRIYENPEDEIAWLRTLGLQTGIGAVGAGKILQLVRQKDSMESAVAEHALSVPKRTETGWKDFSSIMRALVKEARLPAQMIRAINTSSYQDYLEREYPNWKDRLEDLEQLALFAESYEDLTAFLVDTSLYDEVVATRETDMRGDDERMVLSTIHQAKGLEWDTVFVIHLAEGSFPNHRALAEEDGLEEERRLFYVAVTRARKNLFLTYPMTVGHESLAFNQPSTFIDEVSTRLFERIEVREPWQRFGRGAKNADTDDAGEDTHWSWEGTGWEEPTIEINQNGERQGNTGSKNVWKSTPSNEPKTKPSSFLRDIDEL</sequence>
<keyword evidence="2 10" id="KW-0547">Nucleotide-binding</keyword>
<dbReference type="InterPro" id="IPR013986">
    <property type="entry name" value="DExx_box_DNA_helicase_dom_sf"/>
</dbReference>
<comment type="similarity">
    <text evidence="1">Belongs to the helicase family. UvrD subfamily.</text>
</comment>
<feature type="region of interest" description="Disordered" evidence="11">
    <location>
        <begin position="660"/>
        <end position="728"/>
    </location>
</feature>
<evidence type="ECO:0000256" key="3">
    <source>
        <dbReference type="ARBA" id="ARBA00022801"/>
    </source>
</evidence>
<dbReference type="CDD" id="cd17932">
    <property type="entry name" value="DEXQc_UvrD"/>
    <property type="match status" value="1"/>
</dbReference>
<evidence type="ECO:0000256" key="1">
    <source>
        <dbReference type="ARBA" id="ARBA00009922"/>
    </source>
</evidence>
<comment type="catalytic activity">
    <reaction evidence="7">
        <text>Couples ATP hydrolysis with the unwinding of duplex DNA by translocating in the 3'-5' direction.</text>
        <dbReference type="EC" id="5.6.2.4"/>
    </reaction>
</comment>
<dbReference type="InterPro" id="IPR027417">
    <property type="entry name" value="P-loop_NTPase"/>
</dbReference>
<dbReference type="Gene3D" id="1.10.10.160">
    <property type="match status" value="1"/>
</dbReference>
<dbReference type="Proteomes" id="UP000231581">
    <property type="component" value="Unassembled WGS sequence"/>
</dbReference>
<evidence type="ECO:0000256" key="6">
    <source>
        <dbReference type="ARBA" id="ARBA00023235"/>
    </source>
</evidence>
<evidence type="ECO:0000256" key="4">
    <source>
        <dbReference type="ARBA" id="ARBA00022806"/>
    </source>
</evidence>
<dbReference type="GO" id="GO:0043138">
    <property type="term" value="F:3'-5' DNA helicase activity"/>
    <property type="evidence" value="ECO:0007669"/>
    <property type="project" value="UniProtKB-EC"/>
</dbReference>
<keyword evidence="5 10" id="KW-0067">ATP-binding</keyword>
<comment type="caution">
    <text evidence="14">The sequence shown here is derived from an EMBL/GenBank/DDBJ whole genome shotgun (WGS) entry which is preliminary data.</text>
</comment>
<dbReference type="GO" id="GO:0016887">
    <property type="term" value="F:ATP hydrolysis activity"/>
    <property type="evidence" value="ECO:0007669"/>
    <property type="project" value="RHEA"/>
</dbReference>
<protein>
    <recommendedName>
        <fullName evidence="8">DNA 3'-5' helicase</fullName>
        <ecNumber evidence="8">5.6.2.4</ecNumber>
    </recommendedName>
</protein>
<evidence type="ECO:0000256" key="11">
    <source>
        <dbReference type="SAM" id="MobiDB-lite"/>
    </source>
</evidence>
<dbReference type="GO" id="GO:0005829">
    <property type="term" value="C:cytosol"/>
    <property type="evidence" value="ECO:0007669"/>
    <property type="project" value="TreeGrafter"/>
</dbReference>
<keyword evidence="4 10" id="KW-0347">Helicase</keyword>
<dbReference type="Pfam" id="PF00580">
    <property type="entry name" value="UvrD-helicase"/>
    <property type="match status" value="1"/>
</dbReference>
<feature type="domain" description="UvrD-like helicase ATP-binding" evidence="12">
    <location>
        <begin position="21"/>
        <end position="304"/>
    </location>
</feature>
<dbReference type="SUPFAM" id="SSF52540">
    <property type="entry name" value="P-loop containing nucleoside triphosphate hydrolases"/>
    <property type="match status" value="1"/>
</dbReference>
<dbReference type="InterPro" id="IPR014017">
    <property type="entry name" value="DNA_helicase_UvrD-like_C"/>
</dbReference>
<comment type="catalytic activity">
    <reaction evidence="9">
        <text>ATP + H2O = ADP + phosphate + H(+)</text>
        <dbReference type="Rhea" id="RHEA:13065"/>
        <dbReference type="ChEBI" id="CHEBI:15377"/>
        <dbReference type="ChEBI" id="CHEBI:15378"/>
        <dbReference type="ChEBI" id="CHEBI:30616"/>
        <dbReference type="ChEBI" id="CHEBI:43474"/>
        <dbReference type="ChEBI" id="CHEBI:456216"/>
        <dbReference type="EC" id="5.6.2.4"/>
    </reaction>
</comment>
<feature type="binding site" evidence="10">
    <location>
        <begin position="42"/>
        <end position="49"/>
    </location>
    <ligand>
        <name>ATP</name>
        <dbReference type="ChEBI" id="CHEBI:30616"/>
    </ligand>
</feature>
<dbReference type="Gene3D" id="3.40.50.300">
    <property type="entry name" value="P-loop containing nucleotide triphosphate hydrolases"/>
    <property type="match status" value="2"/>
</dbReference>
<dbReference type="InterPro" id="IPR000212">
    <property type="entry name" value="DNA_helicase_UvrD/REP"/>
</dbReference>
<evidence type="ECO:0000256" key="10">
    <source>
        <dbReference type="PROSITE-ProRule" id="PRU00560"/>
    </source>
</evidence>
<keyword evidence="3 10" id="KW-0378">Hydrolase</keyword>
<feature type="domain" description="UvrD-like helicase C-terminal" evidence="13">
    <location>
        <begin position="305"/>
        <end position="570"/>
    </location>
</feature>
<accession>A0A2H0BTM8</accession>
<evidence type="ECO:0000256" key="5">
    <source>
        <dbReference type="ARBA" id="ARBA00022840"/>
    </source>
</evidence>
<dbReference type="EMBL" id="PCSZ01000009">
    <property type="protein sequence ID" value="PIP60974.1"/>
    <property type="molecule type" value="Genomic_DNA"/>
</dbReference>
<evidence type="ECO:0000256" key="9">
    <source>
        <dbReference type="ARBA" id="ARBA00048988"/>
    </source>
</evidence>
<dbReference type="Pfam" id="PF13361">
    <property type="entry name" value="UvrD_C"/>
    <property type="match status" value="1"/>
</dbReference>
<dbReference type="PANTHER" id="PTHR11070">
    <property type="entry name" value="UVRD / RECB / PCRA DNA HELICASE FAMILY MEMBER"/>
    <property type="match status" value="1"/>
</dbReference>